<evidence type="ECO:0000256" key="4">
    <source>
        <dbReference type="ARBA" id="ARBA00022781"/>
    </source>
</evidence>
<evidence type="ECO:0000313" key="12">
    <source>
        <dbReference type="EMBL" id="PAV69629.1"/>
    </source>
</evidence>
<evidence type="ECO:0000256" key="7">
    <source>
        <dbReference type="ARBA" id="ARBA00023065"/>
    </source>
</evidence>
<keyword evidence="13" id="KW-1185">Reference proteome</keyword>
<proteinExistence type="inferred from homology"/>
<evidence type="ECO:0000256" key="1">
    <source>
        <dbReference type="ARBA" id="ARBA00004273"/>
    </source>
</evidence>
<evidence type="ECO:0000256" key="3">
    <source>
        <dbReference type="ARBA" id="ARBA00022448"/>
    </source>
</evidence>
<evidence type="ECO:0000256" key="2">
    <source>
        <dbReference type="ARBA" id="ARBA00007046"/>
    </source>
</evidence>
<name>A0A2A2K741_9BILA</name>
<reference evidence="12 13" key="1">
    <citation type="journal article" date="2017" name="Curr. Biol.">
        <title>Genome architecture and evolution of a unichromosomal asexual nematode.</title>
        <authorList>
            <person name="Fradin H."/>
            <person name="Zegar C."/>
            <person name="Gutwein M."/>
            <person name="Lucas J."/>
            <person name="Kovtun M."/>
            <person name="Corcoran D."/>
            <person name="Baugh L.R."/>
            <person name="Kiontke K."/>
            <person name="Gunsalus K."/>
            <person name="Fitch D.H."/>
            <person name="Piano F."/>
        </authorList>
    </citation>
    <scope>NUCLEOTIDE SEQUENCE [LARGE SCALE GENOMIC DNA]</scope>
    <source>
        <strain evidence="12">PF1309</strain>
    </source>
</reference>
<dbReference type="GO" id="GO:0005743">
    <property type="term" value="C:mitochondrial inner membrane"/>
    <property type="evidence" value="ECO:0007669"/>
    <property type="project" value="UniProtKB-SubCell"/>
</dbReference>
<dbReference type="STRING" id="2018661.A0A2A2K741"/>
<keyword evidence="6" id="KW-0809">Transit peptide</keyword>
<keyword evidence="9" id="KW-0472">Membrane</keyword>
<gene>
    <name evidence="12" type="ORF">WR25_25043</name>
</gene>
<dbReference type="FunFam" id="1.10.520.20:FF:000002">
    <property type="entry name" value="ATP synthase subunit O, mitochondrial"/>
    <property type="match status" value="1"/>
</dbReference>
<dbReference type="EMBL" id="LIAE01009483">
    <property type="protein sequence ID" value="PAV69629.1"/>
    <property type="molecule type" value="Genomic_DNA"/>
</dbReference>
<dbReference type="Gene3D" id="1.10.520.20">
    <property type="entry name" value="N-terminal domain of the delta subunit of the F1F0-ATP synthase"/>
    <property type="match status" value="1"/>
</dbReference>
<comment type="caution">
    <text evidence="12">The sequence shown here is derived from an EMBL/GenBank/DDBJ whole genome shotgun (WGS) entry which is preliminary data.</text>
</comment>
<keyword evidence="8" id="KW-0496">Mitochondrion</keyword>
<accession>A0A2A2K741</accession>
<dbReference type="PRINTS" id="PR00125">
    <property type="entry name" value="ATPASEDELTA"/>
</dbReference>
<keyword evidence="4" id="KW-0375">Hydrogen ion transport</keyword>
<evidence type="ECO:0000256" key="6">
    <source>
        <dbReference type="ARBA" id="ARBA00022946"/>
    </source>
</evidence>
<protein>
    <recommendedName>
        <fullName evidence="11">Oligomycin sensitivity conferral protein</fullName>
    </recommendedName>
</protein>
<dbReference type="AlphaFoldDB" id="A0A2A2K741"/>
<evidence type="ECO:0000256" key="8">
    <source>
        <dbReference type="ARBA" id="ARBA00023128"/>
    </source>
</evidence>
<evidence type="ECO:0000313" key="13">
    <source>
        <dbReference type="Proteomes" id="UP000218231"/>
    </source>
</evidence>
<comment type="subcellular location">
    <subcellularLocation>
        <location evidence="1">Mitochondrion inner membrane</location>
    </subcellularLocation>
</comment>
<dbReference type="SUPFAM" id="SSF47928">
    <property type="entry name" value="N-terminal domain of the delta subunit of the F1F0-ATP synthase"/>
    <property type="match status" value="1"/>
</dbReference>
<dbReference type="Pfam" id="PF00213">
    <property type="entry name" value="OSCP"/>
    <property type="match status" value="1"/>
</dbReference>
<evidence type="ECO:0000256" key="9">
    <source>
        <dbReference type="ARBA" id="ARBA00023136"/>
    </source>
</evidence>
<dbReference type="NCBIfam" id="TIGR01145">
    <property type="entry name" value="ATP_synt_delta"/>
    <property type="match status" value="1"/>
</dbReference>
<dbReference type="PANTHER" id="PTHR11910">
    <property type="entry name" value="ATP SYNTHASE DELTA CHAIN"/>
    <property type="match status" value="1"/>
</dbReference>
<evidence type="ECO:0000256" key="11">
    <source>
        <dbReference type="ARBA" id="ARBA00033369"/>
    </source>
</evidence>
<evidence type="ECO:0000256" key="5">
    <source>
        <dbReference type="ARBA" id="ARBA00022792"/>
    </source>
</evidence>
<comment type="similarity">
    <text evidence="2">Belongs to the ATPase delta chain family.</text>
</comment>
<dbReference type="OrthoDB" id="1262810at2759"/>
<keyword evidence="7" id="KW-0406">Ion transport</keyword>
<keyword evidence="5" id="KW-0999">Mitochondrion inner membrane</keyword>
<sequence length="208" mass="22620">MASHLIKRSFSVSTISHAGQVIKVPIQVHGIEGRYASALYTAAHRSNKLDQVEKDLKNVRDVYQSNAKFKDFVLDPTLKAVKKKAAVDAIGSKLGLAKESVNFLGVLAENGRLNKLESVVSSFESIMRAHRGELFVQITSAEPLSNSHQQQISEALGKLTKSGQKLTITYAVKPSIVGGLVVTIGDKYVDLSIASRIKKYTDVLQTAV</sequence>
<dbReference type="HAMAP" id="MF_01416">
    <property type="entry name" value="ATP_synth_delta_bact"/>
    <property type="match status" value="1"/>
</dbReference>
<dbReference type="InterPro" id="IPR026015">
    <property type="entry name" value="ATP_synth_OSCP/delta_N_sf"/>
</dbReference>
<dbReference type="Proteomes" id="UP000218231">
    <property type="component" value="Unassembled WGS sequence"/>
</dbReference>
<organism evidence="12 13">
    <name type="scientific">Diploscapter pachys</name>
    <dbReference type="NCBI Taxonomy" id="2018661"/>
    <lineage>
        <taxon>Eukaryota</taxon>
        <taxon>Metazoa</taxon>
        <taxon>Ecdysozoa</taxon>
        <taxon>Nematoda</taxon>
        <taxon>Chromadorea</taxon>
        <taxon>Rhabditida</taxon>
        <taxon>Rhabditina</taxon>
        <taxon>Rhabditomorpha</taxon>
        <taxon>Rhabditoidea</taxon>
        <taxon>Rhabditidae</taxon>
        <taxon>Diploscapter</taxon>
    </lineage>
</organism>
<dbReference type="GO" id="GO:0046933">
    <property type="term" value="F:proton-transporting ATP synthase activity, rotational mechanism"/>
    <property type="evidence" value="ECO:0007669"/>
    <property type="project" value="InterPro"/>
</dbReference>
<keyword evidence="3" id="KW-0813">Transport</keyword>
<keyword evidence="10" id="KW-0066">ATP synthesis</keyword>
<dbReference type="InterPro" id="IPR000711">
    <property type="entry name" value="ATPase_OSCP/dsu"/>
</dbReference>
<evidence type="ECO:0000256" key="10">
    <source>
        <dbReference type="ARBA" id="ARBA00023310"/>
    </source>
</evidence>